<feature type="domain" description="Phosphotyrosine protein phosphatase I" evidence="2">
    <location>
        <begin position="6"/>
        <end position="144"/>
    </location>
</feature>
<evidence type="ECO:0000313" key="3">
    <source>
        <dbReference type="EMBL" id="SHL89306.1"/>
    </source>
</evidence>
<dbReference type="InterPro" id="IPR036196">
    <property type="entry name" value="Ptyr_pPase_sf"/>
</dbReference>
<dbReference type="OrthoDB" id="9793058at2"/>
<sequence length="175" mass="19069">MSEHIYNVLFLCTGNSARSVLAESIMRKDGHSKFRSFSAGSQPKGSVNPFAIRVLKSLDYPTDGLRSKSWEEFARPDAPVMDFVFTVCDNAAGETCPVWPGQPMTAHWGIEDPAAVEGTDILKEAAFVAAFRYLKNRIAIFTSLPLRSIDKLSLGTKLRDIGRIAGATSGQEKAG</sequence>
<dbReference type="InterPro" id="IPR023485">
    <property type="entry name" value="Ptyr_pPase"/>
</dbReference>
<dbReference type="Proteomes" id="UP000189935">
    <property type="component" value="Chromosome I"/>
</dbReference>
<protein>
    <submittedName>
        <fullName evidence="3">Protein tyrosine phosphatase</fullName>
    </submittedName>
</protein>
<dbReference type="PANTHER" id="PTHR43428:SF1">
    <property type="entry name" value="ARSENATE REDUCTASE"/>
    <property type="match status" value="1"/>
</dbReference>
<dbReference type="Pfam" id="PF01451">
    <property type="entry name" value="LMWPc"/>
    <property type="match status" value="1"/>
</dbReference>
<name>A0A1M7ECE6_9BRAD</name>
<dbReference type="SUPFAM" id="SSF52788">
    <property type="entry name" value="Phosphotyrosine protein phosphatases I"/>
    <property type="match status" value="1"/>
</dbReference>
<proteinExistence type="predicted"/>
<dbReference type="RefSeq" id="WP_079544150.1">
    <property type="nucleotide sequence ID" value="NZ_LT670844.1"/>
</dbReference>
<keyword evidence="1" id="KW-0059">Arsenical resistance</keyword>
<dbReference type="Gene3D" id="3.40.50.2300">
    <property type="match status" value="1"/>
</dbReference>
<dbReference type="CDD" id="cd16345">
    <property type="entry name" value="LMWP_ArsC"/>
    <property type="match status" value="1"/>
</dbReference>
<reference evidence="3 4" key="1">
    <citation type="submission" date="2016-11" db="EMBL/GenBank/DDBJ databases">
        <authorList>
            <person name="Jaros S."/>
            <person name="Januszkiewicz K."/>
            <person name="Wedrychowicz H."/>
        </authorList>
    </citation>
    <scope>NUCLEOTIDE SEQUENCE [LARGE SCALE GENOMIC DNA]</scope>
    <source>
        <strain evidence="3 4">GAS499</strain>
    </source>
</reference>
<dbReference type="AlphaFoldDB" id="A0A1M7ECE6"/>
<dbReference type="GO" id="GO:0046685">
    <property type="term" value="P:response to arsenic-containing substance"/>
    <property type="evidence" value="ECO:0007669"/>
    <property type="project" value="UniProtKB-KW"/>
</dbReference>
<dbReference type="PANTHER" id="PTHR43428">
    <property type="entry name" value="ARSENATE REDUCTASE"/>
    <property type="match status" value="1"/>
</dbReference>
<evidence type="ECO:0000313" key="4">
    <source>
        <dbReference type="Proteomes" id="UP000189935"/>
    </source>
</evidence>
<evidence type="ECO:0000256" key="1">
    <source>
        <dbReference type="ARBA" id="ARBA00022849"/>
    </source>
</evidence>
<accession>A0A1M7ECE6</accession>
<gene>
    <name evidence="3" type="ORF">SAMN05444159_7116</name>
</gene>
<evidence type="ECO:0000259" key="2">
    <source>
        <dbReference type="SMART" id="SM00226"/>
    </source>
</evidence>
<dbReference type="SMART" id="SM00226">
    <property type="entry name" value="LMWPc"/>
    <property type="match status" value="1"/>
</dbReference>
<dbReference type="EMBL" id="LT670844">
    <property type="protein sequence ID" value="SHL89306.1"/>
    <property type="molecule type" value="Genomic_DNA"/>
</dbReference>
<organism evidence="3 4">
    <name type="scientific">Bradyrhizobium lablabi</name>
    <dbReference type="NCBI Taxonomy" id="722472"/>
    <lineage>
        <taxon>Bacteria</taxon>
        <taxon>Pseudomonadati</taxon>
        <taxon>Pseudomonadota</taxon>
        <taxon>Alphaproteobacteria</taxon>
        <taxon>Hyphomicrobiales</taxon>
        <taxon>Nitrobacteraceae</taxon>
        <taxon>Bradyrhizobium</taxon>
    </lineage>
</organism>